<comment type="caution">
    <text evidence="2">The sequence shown here is derived from an EMBL/GenBank/DDBJ whole genome shotgun (WGS) entry which is preliminary data.</text>
</comment>
<dbReference type="AlphaFoldDB" id="A0A261QTZ8"/>
<dbReference type="Proteomes" id="UP000216947">
    <property type="component" value="Unassembled WGS sequence"/>
</dbReference>
<evidence type="ECO:0000313" key="2">
    <source>
        <dbReference type="EMBL" id="OZI16226.1"/>
    </source>
</evidence>
<evidence type="ECO:0000256" key="1">
    <source>
        <dbReference type="ARBA" id="ARBA00006484"/>
    </source>
</evidence>
<dbReference type="Gene3D" id="3.40.50.720">
    <property type="entry name" value="NAD(P)-binding Rossmann-like Domain"/>
    <property type="match status" value="1"/>
</dbReference>
<dbReference type="InterPro" id="IPR002347">
    <property type="entry name" value="SDR_fam"/>
</dbReference>
<dbReference type="FunFam" id="3.40.50.720:FF:000084">
    <property type="entry name" value="Short-chain dehydrogenase reductase"/>
    <property type="match status" value="1"/>
</dbReference>
<sequence length="249" mass="26248">MNSLSGKTAVITGGNSGIGYAIAQAFIAEGACVAILGRRRQAVDHAVTELGSAAFGIVGDVADLETHDRLAAEVGKRFGAVDMYVANAGMNRIEHTEAVSEQSFDEQFATNTRAVFFGVKKILPLMRDGGSIILTGSIASTKVLDNHAVYAGSKAAICAFARAWALELKTRRIRVNVLSPGPTDTPILAKLGVSEQRRPAFEQHMAHAIPLGRLASAHELARAAVFLSSDDSTFITGTELRVDGGLALT</sequence>
<keyword evidence="3" id="KW-1185">Reference proteome</keyword>
<dbReference type="CDD" id="cd05233">
    <property type="entry name" value="SDR_c"/>
    <property type="match status" value="1"/>
</dbReference>
<dbReference type="EMBL" id="NEVK01000008">
    <property type="protein sequence ID" value="OZI16226.1"/>
    <property type="molecule type" value="Genomic_DNA"/>
</dbReference>
<comment type="similarity">
    <text evidence="1">Belongs to the short-chain dehydrogenases/reductases (SDR) family.</text>
</comment>
<dbReference type="PANTHER" id="PTHR42760">
    <property type="entry name" value="SHORT-CHAIN DEHYDROGENASES/REDUCTASES FAMILY MEMBER"/>
    <property type="match status" value="1"/>
</dbReference>
<accession>A0A261QTZ8</accession>
<protein>
    <submittedName>
        <fullName evidence="2">Short-chain dehydrogenase</fullName>
    </submittedName>
</protein>
<dbReference type="PRINTS" id="PR00080">
    <property type="entry name" value="SDRFAMILY"/>
</dbReference>
<evidence type="ECO:0000313" key="3">
    <source>
        <dbReference type="Proteomes" id="UP000216947"/>
    </source>
</evidence>
<dbReference type="GO" id="GO:0016616">
    <property type="term" value="F:oxidoreductase activity, acting on the CH-OH group of donors, NAD or NADP as acceptor"/>
    <property type="evidence" value="ECO:0007669"/>
    <property type="project" value="TreeGrafter"/>
</dbReference>
<dbReference type="SUPFAM" id="SSF51735">
    <property type="entry name" value="NAD(P)-binding Rossmann-fold domains"/>
    <property type="match status" value="1"/>
</dbReference>
<proteinExistence type="inferred from homology"/>
<name>A0A261QTZ8_9BORD</name>
<dbReference type="InterPro" id="IPR020904">
    <property type="entry name" value="Sc_DH/Rdtase_CS"/>
</dbReference>
<dbReference type="PRINTS" id="PR00081">
    <property type="entry name" value="GDHRDH"/>
</dbReference>
<dbReference type="InterPro" id="IPR036291">
    <property type="entry name" value="NAD(P)-bd_dom_sf"/>
</dbReference>
<dbReference type="RefSeq" id="WP_094797387.1">
    <property type="nucleotide sequence ID" value="NZ_NEVK01000008.1"/>
</dbReference>
<dbReference type="Pfam" id="PF13561">
    <property type="entry name" value="adh_short_C2"/>
    <property type="match status" value="1"/>
</dbReference>
<gene>
    <name evidence="2" type="ORF">CAL19_16140</name>
</gene>
<dbReference type="PROSITE" id="PS00061">
    <property type="entry name" value="ADH_SHORT"/>
    <property type="match status" value="1"/>
</dbReference>
<organism evidence="2 3">
    <name type="scientific">Bordetella genomosp. 7</name>
    <dbReference type="NCBI Taxonomy" id="1416805"/>
    <lineage>
        <taxon>Bacteria</taxon>
        <taxon>Pseudomonadati</taxon>
        <taxon>Pseudomonadota</taxon>
        <taxon>Betaproteobacteria</taxon>
        <taxon>Burkholderiales</taxon>
        <taxon>Alcaligenaceae</taxon>
        <taxon>Bordetella</taxon>
    </lineage>
</organism>
<reference evidence="3" key="1">
    <citation type="submission" date="2017-05" db="EMBL/GenBank/DDBJ databases">
        <title>Complete and WGS of Bordetella genogroups.</title>
        <authorList>
            <person name="Spilker T."/>
            <person name="Lipuma J."/>
        </authorList>
    </citation>
    <scope>NUCLEOTIDE SEQUENCE [LARGE SCALE GENOMIC DNA]</scope>
    <source>
        <strain evidence="3">AU18089</strain>
    </source>
</reference>